<protein>
    <submittedName>
        <fullName evidence="5">S9 family peptidase</fullName>
    </submittedName>
</protein>
<gene>
    <name evidence="5" type="ORF">IAC43_01800</name>
</gene>
<reference evidence="5" key="2">
    <citation type="journal article" date="2021" name="PeerJ">
        <title>Extensive microbial diversity within the chicken gut microbiome revealed by metagenomics and culture.</title>
        <authorList>
            <person name="Gilroy R."/>
            <person name="Ravi A."/>
            <person name="Getino M."/>
            <person name="Pursley I."/>
            <person name="Horton D.L."/>
            <person name="Alikhan N.F."/>
            <person name="Baker D."/>
            <person name="Gharbi K."/>
            <person name="Hall N."/>
            <person name="Watson M."/>
            <person name="Adriaenssens E.M."/>
            <person name="Foster-Nyarko E."/>
            <person name="Jarju S."/>
            <person name="Secka A."/>
            <person name="Antonio M."/>
            <person name="Oren A."/>
            <person name="Chaudhuri R.R."/>
            <person name="La Ragione R."/>
            <person name="Hildebrand F."/>
            <person name="Pallen M.J."/>
        </authorList>
    </citation>
    <scope>NUCLEOTIDE SEQUENCE</scope>
    <source>
        <strain evidence="5">ChiBcec7-5410</strain>
    </source>
</reference>
<dbReference type="SUPFAM" id="SSF53474">
    <property type="entry name" value="alpha/beta-Hydrolases"/>
    <property type="match status" value="1"/>
</dbReference>
<feature type="domain" description="Peptidase S9 prolyl oligopeptidase catalytic" evidence="4">
    <location>
        <begin position="450"/>
        <end position="660"/>
    </location>
</feature>
<comment type="similarity">
    <text evidence="1">Belongs to the peptidase S9C family.</text>
</comment>
<evidence type="ECO:0000256" key="1">
    <source>
        <dbReference type="ARBA" id="ARBA00010040"/>
    </source>
</evidence>
<dbReference type="PANTHER" id="PTHR42776:SF27">
    <property type="entry name" value="DIPEPTIDYL PEPTIDASE FAMILY MEMBER 6"/>
    <property type="match status" value="1"/>
</dbReference>
<organism evidence="5 6">
    <name type="scientific">Candidatus Faecivivens stercoripullorum</name>
    <dbReference type="NCBI Taxonomy" id="2840805"/>
    <lineage>
        <taxon>Bacteria</taxon>
        <taxon>Bacillati</taxon>
        <taxon>Bacillota</taxon>
        <taxon>Clostridia</taxon>
        <taxon>Eubacteriales</taxon>
        <taxon>Oscillospiraceae</taxon>
        <taxon>Oscillospiraceae incertae sedis</taxon>
        <taxon>Candidatus Faecivivens</taxon>
    </lineage>
</organism>
<keyword evidence="3" id="KW-0378">Hydrolase</keyword>
<dbReference type="PANTHER" id="PTHR42776">
    <property type="entry name" value="SERINE PEPTIDASE S9 FAMILY MEMBER"/>
    <property type="match status" value="1"/>
</dbReference>
<dbReference type="EMBL" id="DVLW01000046">
    <property type="protein sequence ID" value="HIT93896.1"/>
    <property type="molecule type" value="Genomic_DNA"/>
</dbReference>
<reference evidence="5" key="1">
    <citation type="submission" date="2020-10" db="EMBL/GenBank/DDBJ databases">
        <authorList>
            <person name="Gilroy R."/>
        </authorList>
    </citation>
    <scope>NUCLEOTIDE SEQUENCE</scope>
    <source>
        <strain evidence="5">ChiBcec7-5410</strain>
    </source>
</reference>
<dbReference type="GO" id="GO:0006508">
    <property type="term" value="P:proteolysis"/>
    <property type="evidence" value="ECO:0007669"/>
    <property type="project" value="UniProtKB-KW"/>
</dbReference>
<name>A0A9D1KRX4_9FIRM</name>
<dbReference type="InterPro" id="IPR001375">
    <property type="entry name" value="Peptidase_S9_cat"/>
</dbReference>
<dbReference type="InterPro" id="IPR029058">
    <property type="entry name" value="AB_hydrolase_fold"/>
</dbReference>
<dbReference type="GO" id="GO:0004252">
    <property type="term" value="F:serine-type endopeptidase activity"/>
    <property type="evidence" value="ECO:0007669"/>
    <property type="project" value="TreeGrafter"/>
</dbReference>
<keyword evidence="2" id="KW-0645">Protease</keyword>
<dbReference type="Gene3D" id="3.40.50.1820">
    <property type="entry name" value="alpha/beta hydrolase"/>
    <property type="match status" value="1"/>
</dbReference>
<evidence type="ECO:0000259" key="4">
    <source>
        <dbReference type="Pfam" id="PF00326"/>
    </source>
</evidence>
<proteinExistence type="inferred from homology"/>
<accession>A0A9D1KRX4</accession>
<comment type="caution">
    <text evidence="5">The sequence shown here is derived from an EMBL/GenBank/DDBJ whole genome shotgun (WGS) entry which is preliminary data.</text>
</comment>
<dbReference type="SUPFAM" id="SSF82171">
    <property type="entry name" value="DPP6 N-terminal domain-like"/>
    <property type="match status" value="1"/>
</dbReference>
<dbReference type="AlphaFoldDB" id="A0A9D1KRX4"/>
<evidence type="ECO:0000256" key="2">
    <source>
        <dbReference type="ARBA" id="ARBA00022670"/>
    </source>
</evidence>
<evidence type="ECO:0000256" key="3">
    <source>
        <dbReference type="ARBA" id="ARBA00022801"/>
    </source>
</evidence>
<evidence type="ECO:0000313" key="5">
    <source>
        <dbReference type="EMBL" id="HIT93896.1"/>
    </source>
</evidence>
<dbReference type="Proteomes" id="UP000824160">
    <property type="component" value="Unassembled WGS sequence"/>
</dbReference>
<dbReference type="Pfam" id="PF00326">
    <property type="entry name" value="Peptidase_S9"/>
    <property type="match status" value="1"/>
</dbReference>
<evidence type="ECO:0000313" key="6">
    <source>
        <dbReference type="Proteomes" id="UP000824160"/>
    </source>
</evidence>
<dbReference type="FunFam" id="3.40.50.1820:FF:000028">
    <property type="entry name" value="S9 family peptidase"/>
    <property type="match status" value="1"/>
</dbReference>
<sequence>MNKVAIEDFANVRKLGSLTLSPSGKKAAFTVTIGSVPDNNYRTDIWVYDQEHKPALFRLTAGEDGKAPCFLDEDTVLFPADRHGRHKPENGVQYTVYNRIALGGGEAEEWLVLPFAGSNLTPVFDGKFLVSGLRDLSIPDLSGLSGEEKAEAVKKLEEEKDYEVFDELPFWFNGRGVINKKRRGLYLVSPETGENKLLTEEYFDLHGFSVNQQKDKAVFWGIEFTTLNKQKSRMFICDLKSGEKTEVQLGGRYRVDDAVFTGEQIVFTAATGEKYGSSENPAFYLCQMDGSFTLLASPDPSLGAVGSDIAGGGDSFGGDEKGVYFVQTIGYHSVYRRLGLDGEIETLVKEPGIISCAQGTGPVYLIGMEKDAPQEFYRYENGKLEKLSCFNAEYLATHEIAHTEHFTFTDSDGVEIDGWVLYPADFDANRKYPGILDVHGGPQTAYGEGFFHEMQYWAGLGYIVFFCNPRGSSGKGGGFADIYGDNYGVRDYNDLMEFTDQVLARVPQIDPARIGMTGGSYGGFMANWIIGHTDRFAAVASQRSIANYISKCLTTDIGYYHNLSAIQADPWSSPEKMWAHSPLAYANRAKTPTLFIQSDEDYRCWMGDAVQMLQALLMHGVPARMCLFHGENHELSRSGKPKHRVRRLREITQWFDQYLKRCE</sequence>